<dbReference type="SUPFAM" id="SSF54593">
    <property type="entry name" value="Glyoxalase/Bleomycin resistance protein/Dihydroxybiphenyl dioxygenase"/>
    <property type="match status" value="1"/>
</dbReference>
<dbReference type="InterPro" id="IPR050383">
    <property type="entry name" value="GlyoxalaseI/FosfomycinResist"/>
</dbReference>
<feature type="domain" description="VOC" evidence="3">
    <location>
        <begin position="39"/>
        <end position="151"/>
    </location>
</feature>
<dbReference type="GO" id="GO:0008198">
    <property type="term" value="F:ferrous iron binding"/>
    <property type="evidence" value="ECO:0007669"/>
    <property type="project" value="InterPro"/>
</dbReference>
<proteinExistence type="predicted"/>
<accession>A0A2P4UDQ6</accession>
<comment type="caution">
    <text evidence="4">The sequence shown here is derived from an EMBL/GenBank/DDBJ whole genome shotgun (WGS) entry which is preliminary data.</text>
</comment>
<evidence type="ECO:0000313" key="5">
    <source>
        <dbReference type="Proteomes" id="UP000242367"/>
    </source>
</evidence>
<feature type="region of interest" description="Disordered" evidence="2">
    <location>
        <begin position="1"/>
        <end position="21"/>
    </location>
</feature>
<dbReference type="PANTHER" id="PTHR21366:SF19">
    <property type="entry name" value="METAPYROCATECHASE"/>
    <property type="match status" value="1"/>
</dbReference>
<gene>
    <name evidence="4" type="primary">bphC_2</name>
    <name evidence="4" type="ORF">BTM25_43310</name>
</gene>
<dbReference type="InterPro" id="IPR017624">
    <property type="entry name" value="Catechol_2-3_dOase"/>
</dbReference>
<dbReference type="PROSITE" id="PS51819">
    <property type="entry name" value="VOC"/>
    <property type="match status" value="2"/>
</dbReference>
<evidence type="ECO:0000256" key="1">
    <source>
        <dbReference type="ARBA" id="ARBA00022737"/>
    </source>
</evidence>
<evidence type="ECO:0000313" key="4">
    <source>
        <dbReference type="EMBL" id="POM23179.1"/>
    </source>
</evidence>
<organism evidence="4 5">
    <name type="scientific">Actinomadura rubteroloni</name>
    <dbReference type="NCBI Taxonomy" id="1926885"/>
    <lineage>
        <taxon>Bacteria</taxon>
        <taxon>Bacillati</taxon>
        <taxon>Actinomycetota</taxon>
        <taxon>Actinomycetes</taxon>
        <taxon>Streptosporangiales</taxon>
        <taxon>Thermomonosporaceae</taxon>
        <taxon>Actinomadura</taxon>
    </lineage>
</organism>
<keyword evidence="4" id="KW-0223">Dioxygenase</keyword>
<dbReference type="InterPro" id="IPR004360">
    <property type="entry name" value="Glyas_Fos-R_dOase_dom"/>
</dbReference>
<dbReference type="NCBIfam" id="TIGR03211">
    <property type="entry name" value="catechol_2_3"/>
    <property type="match status" value="1"/>
</dbReference>
<keyword evidence="5" id="KW-1185">Reference proteome</keyword>
<keyword evidence="4" id="KW-0560">Oxidoreductase</keyword>
<dbReference type="AlphaFoldDB" id="A0A2P4UDQ6"/>
<evidence type="ECO:0000256" key="2">
    <source>
        <dbReference type="SAM" id="MobiDB-lite"/>
    </source>
</evidence>
<evidence type="ECO:0000259" key="3">
    <source>
        <dbReference type="PROSITE" id="PS51819"/>
    </source>
</evidence>
<keyword evidence="1" id="KW-0677">Repeat</keyword>
<dbReference type="Pfam" id="PF00903">
    <property type="entry name" value="Glyoxalase"/>
    <property type="match status" value="2"/>
</dbReference>
<dbReference type="Gene3D" id="3.10.180.10">
    <property type="entry name" value="2,3-Dihydroxybiphenyl 1,2-Dioxygenase, domain 1"/>
    <property type="match status" value="2"/>
</dbReference>
<dbReference type="GO" id="GO:0018577">
    <property type="term" value="F:catechol 2,3-dioxygenase activity"/>
    <property type="evidence" value="ECO:0007669"/>
    <property type="project" value="InterPro"/>
</dbReference>
<dbReference type="Proteomes" id="UP000242367">
    <property type="component" value="Unassembled WGS sequence"/>
</dbReference>
<dbReference type="EMBL" id="MTBP01000003">
    <property type="protein sequence ID" value="POM23179.1"/>
    <property type="molecule type" value="Genomic_DNA"/>
</dbReference>
<sequence length="345" mass="38532">MSPADAVPDIPPTSATAWVPTTSPAPDGMATRLVHDIAHLGHVELLTPELDRSLWFFTEVMGLTVTDTVGDSVYLRTWDNYERHSVILTRHRTSGIGRTALRAASPEALRSRVAAIEAASLGVGWTEGRPGIGDTYVFTDPDGHELELYYDTDWYTAPKDQQPALKNQPQRYSGKGVAPRRLDHVNFLAASVEPNGNFVRDVLGARISEQIQLDDGRYGARWLSFANKSYDLVYTEDWTGSRGRLHHIAFATDTREDILRAADIMLENGVFIETGPHKHAIQQTFFLYVYEPGGNRIELCNPNTRLILAPDWRTVTWTEAERAKGQAWGLKTIESFHTHGTPHVS</sequence>
<dbReference type="GO" id="GO:0018583">
    <property type="term" value="F:biphenyl-2,3-diol 1,2-dioxygenase activity"/>
    <property type="evidence" value="ECO:0007669"/>
    <property type="project" value="UniProtKB-EC"/>
</dbReference>
<dbReference type="InterPro" id="IPR029068">
    <property type="entry name" value="Glyas_Bleomycin-R_OHBP_Dase"/>
</dbReference>
<feature type="domain" description="VOC" evidence="3">
    <location>
        <begin position="181"/>
        <end position="302"/>
    </location>
</feature>
<dbReference type="InterPro" id="IPR037523">
    <property type="entry name" value="VOC_core"/>
</dbReference>
<reference evidence="4 5" key="1">
    <citation type="journal article" date="2017" name="Chemistry">
        <title>Isolation, Biosynthesis and Chemical Modifications of Rubterolones A-F: Rare Tropolone Alkaloids from Actinomadura sp. 5-2.</title>
        <authorList>
            <person name="Guo H."/>
            <person name="Benndorf R."/>
            <person name="Leichnitz D."/>
            <person name="Klassen J.L."/>
            <person name="Vollmers J."/>
            <person name="Gorls H."/>
            <person name="Steinacker M."/>
            <person name="Weigel C."/>
            <person name="Dahse H.M."/>
            <person name="Kaster A.K."/>
            <person name="de Beer Z.W."/>
            <person name="Poulsen M."/>
            <person name="Beemelmanns C."/>
        </authorList>
    </citation>
    <scope>NUCLEOTIDE SEQUENCE [LARGE SCALE GENOMIC DNA]</scope>
    <source>
        <strain evidence="4 5">5-2</strain>
    </source>
</reference>
<dbReference type="RefSeq" id="WP_235828554.1">
    <property type="nucleotide sequence ID" value="NZ_MTBP01000003.1"/>
</dbReference>
<name>A0A2P4UDQ6_9ACTN</name>
<dbReference type="PANTHER" id="PTHR21366">
    <property type="entry name" value="GLYOXALASE FAMILY PROTEIN"/>
    <property type="match status" value="1"/>
</dbReference>
<protein>
    <submittedName>
        <fullName evidence="4">Manganese-dependent 2,3-dihydroxybiphenyl 1,2-dioxygenase</fullName>
        <ecNumber evidence="4">1.13.11.39</ecNumber>
    </submittedName>
</protein>
<dbReference type="EC" id="1.13.11.39" evidence="4"/>